<dbReference type="InterPro" id="IPR022687">
    <property type="entry name" value="HTH_DTXR"/>
</dbReference>
<keyword evidence="10" id="KW-0804">Transcription</keyword>
<keyword evidence="11" id="KW-0464">Manganese</keyword>
<dbReference type="InParanoid" id="D9QKT5"/>
<dbReference type="GO" id="GO:0003700">
    <property type="term" value="F:DNA-binding transcription factor activity"/>
    <property type="evidence" value="ECO:0007669"/>
    <property type="project" value="InterPro"/>
</dbReference>
<protein>
    <recommendedName>
        <fullName evidence="4">Transcriptional regulator MntR</fullName>
    </recommendedName>
    <alternativeName>
        <fullName evidence="13">Manganese transport regulator</fullName>
    </alternativeName>
</protein>
<evidence type="ECO:0000256" key="2">
    <source>
        <dbReference type="ARBA" id="ARBA00007871"/>
    </source>
</evidence>
<dbReference type="PANTHER" id="PTHR33238">
    <property type="entry name" value="IRON (METAL) DEPENDENT REPRESSOR, DTXR FAMILY"/>
    <property type="match status" value="1"/>
</dbReference>
<evidence type="ECO:0000313" key="16">
    <source>
        <dbReference type="Proteomes" id="UP000002696"/>
    </source>
</evidence>
<reference evidence="16" key="1">
    <citation type="journal article" date="2011" name="J. Bacteriol.">
        <title>Genome sequences of eight morphologically diverse alphaproteobacteria.</title>
        <authorList>
            <consortium name="US DOE Joint Genome Institute"/>
            <person name="Brown P.J."/>
            <person name="Kysela D.T."/>
            <person name="Buechlein A."/>
            <person name="Hemmerich C."/>
            <person name="Brun Y.V."/>
        </authorList>
    </citation>
    <scope>NUCLEOTIDE SEQUENCE [LARGE SCALE GENOMIC DNA]</scope>
    <source>
        <strain evidence="16">ATCC 15264 / DSM 4735 / LMG 14903 / NBRC 16000 / CB 81</strain>
    </source>
</reference>
<keyword evidence="9" id="KW-0010">Activator</keyword>
<comment type="subunit">
    <text evidence="3">Homodimer.</text>
</comment>
<evidence type="ECO:0000256" key="7">
    <source>
        <dbReference type="ARBA" id="ARBA00023015"/>
    </source>
</evidence>
<dbReference type="InterPro" id="IPR050536">
    <property type="entry name" value="DtxR_MntR_Metal-Reg"/>
</dbReference>
<keyword evidence="16" id="KW-1185">Reference proteome</keyword>
<name>D9QKT5_BRESC</name>
<keyword evidence="6" id="KW-0678">Repressor</keyword>
<evidence type="ECO:0000256" key="9">
    <source>
        <dbReference type="ARBA" id="ARBA00023159"/>
    </source>
</evidence>
<dbReference type="STRING" id="633149.Bresu_2440"/>
<keyword evidence="8" id="KW-0238">DNA-binding</keyword>
<dbReference type="eggNOG" id="COG1321">
    <property type="taxonomic scope" value="Bacteria"/>
</dbReference>
<dbReference type="KEGG" id="bsb:Bresu_2440"/>
<evidence type="ECO:0000256" key="4">
    <source>
        <dbReference type="ARBA" id="ARBA00022386"/>
    </source>
</evidence>
<sequence>MTPPDAGMRQDDEGDAFAFRPDRLKLSRFAVPAACGVTHVVQVPGAARRAAAFRRMRDARSSEVAEDYVELVGDLIAEHGSARLTDLADCLGVAPATAAKALQRLQRDGLVETRPYRSISLTEAGEAMASASRERHRIVHEFLTALGVSGETAEADAEGIEHHVSPETLSLFEKMTERLRKGG</sequence>
<dbReference type="GO" id="GO:0003677">
    <property type="term" value="F:DNA binding"/>
    <property type="evidence" value="ECO:0007669"/>
    <property type="project" value="UniProtKB-KW"/>
</dbReference>
<dbReference type="InterPro" id="IPR001367">
    <property type="entry name" value="Fe_dep_repressor"/>
</dbReference>
<evidence type="ECO:0000256" key="1">
    <source>
        <dbReference type="ARBA" id="ARBA00004496"/>
    </source>
</evidence>
<dbReference type="Proteomes" id="UP000002696">
    <property type="component" value="Chromosome"/>
</dbReference>
<dbReference type="InterPro" id="IPR036390">
    <property type="entry name" value="WH_DNA-bd_sf"/>
</dbReference>
<gene>
    <name evidence="15" type="ordered locus">Bresu_2440</name>
</gene>
<evidence type="ECO:0000256" key="11">
    <source>
        <dbReference type="ARBA" id="ARBA00023211"/>
    </source>
</evidence>
<dbReference type="FunCoup" id="D9QKT5">
    <property type="interactions" value="26"/>
</dbReference>
<dbReference type="InterPro" id="IPR036388">
    <property type="entry name" value="WH-like_DNA-bd_sf"/>
</dbReference>
<comment type="subcellular location">
    <subcellularLocation>
        <location evidence="1">Cytoplasm</location>
    </subcellularLocation>
</comment>
<comment type="similarity">
    <text evidence="2">Belongs to the DtxR/MntR family.</text>
</comment>
<dbReference type="SMART" id="SM00529">
    <property type="entry name" value="HTH_DTXR"/>
    <property type="match status" value="1"/>
</dbReference>
<dbReference type="SUPFAM" id="SSF46785">
    <property type="entry name" value="Winged helix' DNA-binding domain"/>
    <property type="match status" value="1"/>
</dbReference>
<dbReference type="Pfam" id="PF01325">
    <property type="entry name" value="Fe_dep_repress"/>
    <property type="match status" value="1"/>
</dbReference>
<evidence type="ECO:0000256" key="12">
    <source>
        <dbReference type="ARBA" id="ARBA00025185"/>
    </source>
</evidence>
<evidence type="ECO:0000313" key="15">
    <source>
        <dbReference type="EMBL" id="ADL01749.1"/>
    </source>
</evidence>
<dbReference type="NCBIfam" id="NF008273">
    <property type="entry name" value="PRK11050.1"/>
    <property type="match status" value="1"/>
</dbReference>
<keyword evidence="5" id="KW-0963">Cytoplasm</keyword>
<organism evidence="15 16">
    <name type="scientific">Brevundimonas subvibrioides (strain ATCC 15264 / DSM 4735 / LMG 14903 / NBRC 16000 / CB 81)</name>
    <name type="common">Caulobacter subvibrioides</name>
    <dbReference type="NCBI Taxonomy" id="633149"/>
    <lineage>
        <taxon>Bacteria</taxon>
        <taxon>Pseudomonadati</taxon>
        <taxon>Pseudomonadota</taxon>
        <taxon>Alphaproteobacteria</taxon>
        <taxon>Caulobacterales</taxon>
        <taxon>Caulobacteraceae</taxon>
        <taxon>Brevundimonas</taxon>
    </lineage>
</organism>
<evidence type="ECO:0000256" key="10">
    <source>
        <dbReference type="ARBA" id="ARBA00023163"/>
    </source>
</evidence>
<dbReference type="Gene3D" id="1.10.60.10">
    <property type="entry name" value="Iron dependent repressor, metal binding and dimerisation domain"/>
    <property type="match status" value="1"/>
</dbReference>
<evidence type="ECO:0000256" key="5">
    <source>
        <dbReference type="ARBA" id="ARBA00022490"/>
    </source>
</evidence>
<dbReference type="GO" id="GO:0005737">
    <property type="term" value="C:cytoplasm"/>
    <property type="evidence" value="ECO:0007669"/>
    <property type="project" value="UniProtKB-SubCell"/>
</dbReference>
<feature type="domain" description="HTH dtxR-type" evidence="14">
    <location>
        <begin position="62"/>
        <end position="122"/>
    </location>
</feature>
<evidence type="ECO:0000259" key="14">
    <source>
        <dbReference type="PROSITE" id="PS50944"/>
    </source>
</evidence>
<dbReference type="EMBL" id="CP002102">
    <property type="protein sequence ID" value="ADL01749.1"/>
    <property type="molecule type" value="Genomic_DNA"/>
</dbReference>
<evidence type="ECO:0000256" key="13">
    <source>
        <dbReference type="ARBA" id="ARBA00032593"/>
    </source>
</evidence>
<dbReference type="InterPro" id="IPR022689">
    <property type="entry name" value="Iron_dep_repressor"/>
</dbReference>
<dbReference type="GO" id="GO:0046983">
    <property type="term" value="F:protein dimerization activity"/>
    <property type="evidence" value="ECO:0007669"/>
    <property type="project" value="InterPro"/>
</dbReference>
<dbReference type="GO" id="GO:0046914">
    <property type="term" value="F:transition metal ion binding"/>
    <property type="evidence" value="ECO:0007669"/>
    <property type="project" value="InterPro"/>
</dbReference>
<dbReference type="Gene3D" id="1.10.10.10">
    <property type="entry name" value="Winged helix-like DNA-binding domain superfamily/Winged helix DNA-binding domain"/>
    <property type="match status" value="1"/>
</dbReference>
<evidence type="ECO:0000256" key="3">
    <source>
        <dbReference type="ARBA" id="ARBA00011738"/>
    </source>
</evidence>
<proteinExistence type="inferred from homology"/>
<dbReference type="HOGENOM" id="CLU_069532_2_0_5"/>
<dbReference type="PANTHER" id="PTHR33238:SF11">
    <property type="entry name" value="TRANSCRIPTIONAL REGULATOR MNTR"/>
    <property type="match status" value="1"/>
</dbReference>
<evidence type="ECO:0000256" key="6">
    <source>
        <dbReference type="ARBA" id="ARBA00022491"/>
    </source>
</evidence>
<evidence type="ECO:0000256" key="8">
    <source>
        <dbReference type="ARBA" id="ARBA00023125"/>
    </source>
</evidence>
<keyword evidence="7" id="KW-0805">Transcription regulation</keyword>
<comment type="function">
    <text evidence="12">In the presence of manganese, represses expression of mntH and mntS. Up-regulates expression of mntP.</text>
</comment>
<accession>D9QKT5</accession>
<dbReference type="InterPro" id="IPR036421">
    <property type="entry name" value="Fe_dep_repressor_sf"/>
</dbReference>
<dbReference type="PROSITE" id="PS50944">
    <property type="entry name" value="HTH_DTXR"/>
    <property type="match status" value="1"/>
</dbReference>
<dbReference type="AlphaFoldDB" id="D9QKT5"/>
<dbReference type="Pfam" id="PF02742">
    <property type="entry name" value="Fe_dep_repr_C"/>
    <property type="match status" value="1"/>
</dbReference>